<gene>
    <name evidence="2" type="ORF">CPOL0286_LOCUS17218</name>
</gene>
<feature type="region of interest" description="Disordered" evidence="1">
    <location>
        <begin position="234"/>
        <end position="253"/>
    </location>
</feature>
<dbReference type="AlphaFoldDB" id="A0A7S4JHZ9"/>
<evidence type="ECO:0000256" key="1">
    <source>
        <dbReference type="SAM" id="MobiDB-lite"/>
    </source>
</evidence>
<protein>
    <submittedName>
        <fullName evidence="2">Uncharacterized protein</fullName>
    </submittedName>
</protein>
<dbReference type="Pfam" id="PF10504">
    <property type="entry name" value="DUF2452"/>
    <property type="match status" value="1"/>
</dbReference>
<accession>A0A7S4JHZ9</accession>
<dbReference type="EMBL" id="HBKO01037624">
    <property type="protein sequence ID" value="CAE2264257.1"/>
    <property type="molecule type" value="Transcribed_RNA"/>
</dbReference>
<sequence length="280" mass="30570">MNMDKQVATRLHKMLAVNDQTVAAVKRDHASYAKLSLLTQQMNLLQQQAQTVVEKSEAKAIKFSKVEHTSNDTRLALSEEFDEGAKRLVSMLSISKSTVDIISSDDGASARLSLLSEQVGLLQAQAKQAVDDATLNKLLTDIGMSSRIVPGTIYYHYRQGGKDVLSRIASDEWANYDEFLGKYLYDYDFVFRRLHGDVIDPDWCAATVPVPTKMYMPQLAGALSDKLPSVPATPATPPSCLDTAATNGPATASKGPPVCPVLSNQCIELSNQCMSALQRN</sequence>
<dbReference type="InterPro" id="IPR019534">
    <property type="entry name" value="DUF2452"/>
</dbReference>
<proteinExistence type="predicted"/>
<reference evidence="2" key="1">
    <citation type="submission" date="2021-01" db="EMBL/GenBank/DDBJ databases">
        <authorList>
            <person name="Corre E."/>
            <person name="Pelletier E."/>
            <person name="Niang G."/>
            <person name="Scheremetjew M."/>
            <person name="Finn R."/>
            <person name="Kale V."/>
            <person name="Holt S."/>
            <person name="Cochrane G."/>
            <person name="Meng A."/>
            <person name="Brown T."/>
            <person name="Cohen L."/>
        </authorList>
    </citation>
    <scope>NUCLEOTIDE SEQUENCE</scope>
    <source>
        <strain evidence="2">UIO037</strain>
    </source>
</reference>
<organism evidence="2">
    <name type="scientific">Prymnesium polylepis</name>
    <dbReference type="NCBI Taxonomy" id="72548"/>
    <lineage>
        <taxon>Eukaryota</taxon>
        <taxon>Haptista</taxon>
        <taxon>Haptophyta</taxon>
        <taxon>Prymnesiophyceae</taxon>
        <taxon>Prymnesiales</taxon>
        <taxon>Prymnesiaceae</taxon>
        <taxon>Prymnesium</taxon>
    </lineage>
</organism>
<evidence type="ECO:0000313" key="2">
    <source>
        <dbReference type="EMBL" id="CAE2264257.1"/>
    </source>
</evidence>
<name>A0A7S4JHZ9_9EUKA</name>